<dbReference type="AlphaFoldDB" id="A0A9I9E814"/>
<evidence type="ECO:0000313" key="1">
    <source>
        <dbReference type="EnsemblPlants" id="MELO3C030095.2.1"/>
    </source>
</evidence>
<protein>
    <submittedName>
        <fullName evidence="1">Uncharacterized protein</fullName>
    </submittedName>
</protein>
<proteinExistence type="predicted"/>
<dbReference type="Gramene" id="MELO3C030095.2.1">
    <property type="protein sequence ID" value="MELO3C030095.2.1"/>
    <property type="gene ID" value="MELO3C030095.2"/>
</dbReference>
<dbReference type="EnsemblPlants" id="MELO3C030095.2.1">
    <property type="protein sequence ID" value="MELO3C030095.2.1"/>
    <property type="gene ID" value="MELO3C030095.2"/>
</dbReference>
<name>A0A9I9E814_CUCME</name>
<reference evidence="1" key="1">
    <citation type="submission" date="2023-03" db="UniProtKB">
        <authorList>
            <consortium name="EnsemblPlants"/>
        </authorList>
    </citation>
    <scope>IDENTIFICATION</scope>
</reference>
<sequence length="51" mass="6462">MDEERSKEVEKQEMRWREVEKQEMRWREVEKREMGLGFHCERFTGNINNIF</sequence>
<organism evidence="1">
    <name type="scientific">Cucumis melo</name>
    <name type="common">Muskmelon</name>
    <dbReference type="NCBI Taxonomy" id="3656"/>
    <lineage>
        <taxon>Eukaryota</taxon>
        <taxon>Viridiplantae</taxon>
        <taxon>Streptophyta</taxon>
        <taxon>Embryophyta</taxon>
        <taxon>Tracheophyta</taxon>
        <taxon>Spermatophyta</taxon>
        <taxon>Magnoliopsida</taxon>
        <taxon>eudicotyledons</taxon>
        <taxon>Gunneridae</taxon>
        <taxon>Pentapetalae</taxon>
        <taxon>rosids</taxon>
        <taxon>fabids</taxon>
        <taxon>Cucurbitales</taxon>
        <taxon>Cucurbitaceae</taxon>
        <taxon>Benincaseae</taxon>
        <taxon>Cucumis</taxon>
    </lineage>
</organism>
<accession>A0A9I9E814</accession>